<evidence type="ECO:0000256" key="2">
    <source>
        <dbReference type="ARBA" id="ARBA00004606"/>
    </source>
</evidence>
<evidence type="ECO:0000313" key="12">
    <source>
        <dbReference type="Proteomes" id="UP000054498"/>
    </source>
</evidence>
<dbReference type="EMBL" id="KK100428">
    <property type="protein sequence ID" value="KIZ06002.1"/>
    <property type="molecule type" value="Genomic_DNA"/>
</dbReference>
<accession>A0A0D2N0B9</accession>
<dbReference type="InterPro" id="IPR022751">
    <property type="entry name" value="Alpha_mannosyltransferase"/>
</dbReference>
<dbReference type="InterPro" id="IPR029044">
    <property type="entry name" value="Nucleotide-diphossugar_trans"/>
</dbReference>
<reference evidence="11 12" key="1">
    <citation type="journal article" date="2013" name="BMC Genomics">
        <title>Reconstruction of the lipid metabolism for the microalga Monoraphidium neglectum from its genome sequence reveals characteristics suitable for biofuel production.</title>
        <authorList>
            <person name="Bogen C."/>
            <person name="Al-Dilaimi A."/>
            <person name="Albersmeier A."/>
            <person name="Wichmann J."/>
            <person name="Grundmann M."/>
            <person name="Rupp O."/>
            <person name="Lauersen K.J."/>
            <person name="Blifernez-Klassen O."/>
            <person name="Kalinowski J."/>
            <person name="Goesmann A."/>
            <person name="Mussgnug J.H."/>
            <person name="Kruse O."/>
        </authorList>
    </citation>
    <scope>NUCLEOTIDE SEQUENCE [LARGE SCALE GENOMIC DNA]</scope>
    <source>
        <strain evidence="11 12">SAG 48.87</strain>
    </source>
</reference>
<keyword evidence="8" id="KW-0333">Golgi apparatus</keyword>
<dbReference type="AlphaFoldDB" id="A0A0D2N0B9"/>
<dbReference type="GO" id="GO:0046354">
    <property type="term" value="P:mannan biosynthetic process"/>
    <property type="evidence" value="ECO:0007669"/>
    <property type="project" value="TreeGrafter"/>
</dbReference>
<dbReference type="GO" id="GO:0000026">
    <property type="term" value="F:alpha-1,2-mannosyltransferase activity"/>
    <property type="evidence" value="ECO:0007669"/>
    <property type="project" value="TreeGrafter"/>
</dbReference>
<dbReference type="KEGG" id="mng:MNEG_1958"/>
<organism evidence="11 12">
    <name type="scientific">Monoraphidium neglectum</name>
    <dbReference type="NCBI Taxonomy" id="145388"/>
    <lineage>
        <taxon>Eukaryota</taxon>
        <taxon>Viridiplantae</taxon>
        <taxon>Chlorophyta</taxon>
        <taxon>core chlorophytes</taxon>
        <taxon>Chlorophyceae</taxon>
        <taxon>CS clade</taxon>
        <taxon>Sphaeropleales</taxon>
        <taxon>Selenastraceae</taxon>
        <taxon>Monoraphidium</taxon>
    </lineage>
</organism>
<dbReference type="GeneID" id="25734836"/>
<dbReference type="SUPFAM" id="SSF53448">
    <property type="entry name" value="Nucleotide-diphospho-sugar transferases"/>
    <property type="match status" value="1"/>
</dbReference>
<evidence type="ECO:0000256" key="3">
    <source>
        <dbReference type="ARBA" id="ARBA00009105"/>
    </source>
</evidence>
<sequence>MVMECGRISLNAAVQLLADARALGESLHNGAPRARWAALQRRRAARLERDAPCDAASAPAQRRFCSAARRVDAAAPTQPPSNHQGVLVVAGGAHGLSNAYILIRALRHIGCRLPVEVVYYGDHEYHAPIAQLISVLDGAEAVAAPDGGARGDDAAAAGARGQCSAAEAAAGCKAEDAAAAPRPRVRLVDGLAFHEQHLRPLAPHREMPGGIRGFGAKVHALCFVTSFEQVLMLDADNLAVQDPTRLFSDPGFLAHGNLFWQDFWTDMWVNLSIYRLLAMEVPWEADPTELAAEAGQVLLDRVRHYDTLEYLWLLATHPEVRLLWMEADAGGIAFHLAGKGQQYQALRPRPRQLLGSPPAPPDAAEGPGQVVRPLHHLGMAQLAPDGRSVMFYHRTAAGKLFPHCIYRWGHALSACVPLWITLPVDQQQLLESVSDPTEMVFQPSAVDATWHKTHCKGASAPRPDATPGAADAPFRLPECQPGWQGRRPVPLVPVAAVPVLEALLRWVHEGAFLPLLAHHGRTGGVA</sequence>
<gene>
    <name evidence="11" type="ORF">MNEG_1958</name>
</gene>
<dbReference type="Pfam" id="PF11051">
    <property type="entry name" value="Mannosyl_trans3"/>
    <property type="match status" value="1"/>
</dbReference>
<keyword evidence="6" id="KW-0735">Signal-anchor</keyword>
<evidence type="ECO:0000256" key="1">
    <source>
        <dbReference type="ARBA" id="ARBA00004394"/>
    </source>
</evidence>
<evidence type="ECO:0000256" key="5">
    <source>
        <dbReference type="ARBA" id="ARBA00022692"/>
    </source>
</evidence>
<dbReference type="OrthoDB" id="522417at2759"/>
<comment type="similarity">
    <text evidence="3">Belongs to the MNN1/MNT family.</text>
</comment>
<name>A0A0D2N0B9_9CHLO</name>
<evidence type="ECO:0000256" key="10">
    <source>
        <dbReference type="ARBA" id="ARBA00037847"/>
    </source>
</evidence>
<dbReference type="STRING" id="145388.A0A0D2N0B9"/>
<evidence type="ECO:0000256" key="9">
    <source>
        <dbReference type="ARBA" id="ARBA00023136"/>
    </source>
</evidence>
<evidence type="ECO:0000256" key="7">
    <source>
        <dbReference type="ARBA" id="ARBA00022989"/>
    </source>
</evidence>
<dbReference type="Proteomes" id="UP000054498">
    <property type="component" value="Unassembled WGS sequence"/>
</dbReference>
<evidence type="ECO:0000256" key="8">
    <source>
        <dbReference type="ARBA" id="ARBA00023034"/>
    </source>
</evidence>
<dbReference type="RefSeq" id="XP_013905021.1">
    <property type="nucleotide sequence ID" value="XM_014049567.1"/>
</dbReference>
<keyword evidence="9" id="KW-0472">Membrane</keyword>
<evidence type="ECO:0000256" key="6">
    <source>
        <dbReference type="ARBA" id="ARBA00022968"/>
    </source>
</evidence>
<evidence type="ECO:0000256" key="4">
    <source>
        <dbReference type="ARBA" id="ARBA00022679"/>
    </source>
</evidence>
<evidence type="ECO:0000313" key="11">
    <source>
        <dbReference type="EMBL" id="KIZ06002.1"/>
    </source>
</evidence>
<keyword evidence="12" id="KW-1185">Reference proteome</keyword>
<comment type="subcellular location">
    <subcellularLocation>
        <location evidence="10">Endomembrane system</location>
        <topology evidence="10">Single-pass membrane protein</topology>
    </subcellularLocation>
    <subcellularLocation>
        <location evidence="1">Golgi apparatus membrane</location>
    </subcellularLocation>
    <subcellularLocation>
        <location evidence="2">Membrane</location>
        <topology evidence="2">Single-pass type II membrane protein</topology>
    </subcellularLocation>
</comment>
<keyword evidence="7" id="KW-1133">Transmembrane helix</keyword>
<dbReference type="PANTHER" id="PTHR31646:SF1">
    <property type="entry name" value="ALPHA-1,2-MANNOSYLTRANSFERASE MNN2"/>
    <property type="match status" value="1"/>
</dbReference>
<dbReference type="PANTHER" id="PTHR31646">
    <property type="entry name" value="ALPHA-1,2-MANNOSYLTRANSFERASE MNN2"/>
    <property type="match status" value="1"/>
</dbReference>
<protein>
    <submittedName>
        <fullName evidence="11">Uncharacterized protein</fullName>
    </submittedName>
</protein>
<keyword evidence="5" id="KW-0812">Transmembrane</keyword>
<keyword evidence="4" id="KW-0808">Transferase</keyword>
<proteinExistence type="inferred from homology"/>
<dbReference type="GO" id="GO:0000139">
    <property type="term" value="C:Golgi membrane"/>
    <property type="evidence" value="ECO:0007669"/>
    <property type="project" value="UniProtKB-SubCell"/>
</dbReference>